<evidence type="ECO:0000313" key="2">
    <source>
        <dbReference type="Proteomes" id="UP000078572"/>
    </source>
</evidence>
<dbReference type="EMBL" id="CP016024">
    <property type="protein sequence ID" value="ANJ76349.1"/>
    <property type="molecule type" value="Genomic_DNA"/>
</dbReference>
<reference evidence="2" key="1">
    <citation type="submission" date="2016-06" db="EMBL/GenBank/DDBJ databases">
        <authorList>
            <person name="Xu Y."/>
            <person name="Nagy A."/>
            <person name="Yan X."/>
            <person name="Kim S.W."/>
            <person name="Haley B."/>
            <person name="Liu N.T."/>
            <person name="Nou X."/>
        </authorList>
    </citation>
    <scope>NUCLEOTIDE SEQUENCE [LARGE SCALE GENOMIC DNA]</scope>
    <source>
        <strain evidence="2">ATCC 49129</strain>
        <plasmid evidence="2">pri-1</plasmid>
    </source>
</reference>
<proteinExistence type="predicted"/>
<dbReference type="AlphaFoldDB" id="A0A192A7I7"/>
<dbReference type="Pfam" id="PF18897">
    <property type="entry name" value="Gp3-like"/>
    <property type="match status" value="1"/>
</dbReference>
<name>A0A192A7I7_9RALS</name>
<gene>
    <name evidence="1" type="ORF">A9Y76_27490</name>
</gene>
<dbReference type="InterPro" id="IPR043991">
    <property type="entry name" value="Gp3-like"/>
</dbReference>
<accession>A0A192A7I7</accession>
<dbReference type="OrthoDB" id="8585509at2"/>
<dbReference type="Proteomes" id="UP000078572">
    <property type="component" value="Plasmid pRI-1"/>
</dbReference>
<dbReference type="RefSeq" id="WP_024979395.1">
    <property type="nucleotide sequence ID" value="NZ_CP016024.1"/>
</dbReference>
<sequence length="423" mass="45651">MITGLEFDTPILGTVRMGETRPGLGGAEDYLVHFDYFEVHNRERNADGSWAKHPIHDKLHNRLKLDGHAGTATGELKLREIPITLPYNNPKLLLTQQLEARSLVDGRRVCVGNGESAVRLESDQRTVATACPGCERCPFGNTQEVQCQRRTSLIFRIEGQDDPFSVFVLHSAGRNTAQTLVTKVHSMHAAFGNRLTGIPMTLKMRNTVSADSDNSSVFYADLVLRDINPNEAVKVAMEYERQQKEAGFDQGAMEEALLQLKAQSQFAPPEDFGQVQDFYGRRRAASRGEHASQSLQLVAVNADGHTSEAVAGGDQPIADLEAAPPLPPPKGGARFRMRKAVQAATSVTSLNERLAPSAELSAKGAESNLKSEMLHLVAPADADVPTPVPMVPSVRGCALGRVTAASLAGIPEMPRAVAGGTGF</sequence>
<keyword evidence="1" id="KW-0614">Plasmid</keyword>
<evidence type="ECO:0000313" key="1">
    <source>
        <dbReference type="EMBL" id="ANJ76349.1"/>
    </source>
</evidence>
<dbReference type="GeneID" id="61529782"/>
<protein>
    <submittedName>
        <fullName evidence="1">Uncharacterized protein</fullName>
    </submittedName>
</protein>
<organism evidence="1 2">
    <name type="scientific">Ralstonia insidiosa</name>
    <dbReference type="NCBI Taxonomy" id="190721"/>
    <lineage>
        <taxon>Bacteria</taxon>
        <taxon>Pseudomonadati</taxon>
        <taxon>Pseudomonadota</taxon>
        <taxon>Betaproteobacteria</taxon>
        <taxon>Burkholderiales</taxon>
        <taxon>Burkholderiaceae</taxon>
        <taxon>Ralstonia</taxon>
    </lineage>
</organism>
<geneLocation type="plasmid" evidence="2">
    <name>pri-1</name>
</geneLocation>
<keyword evidence="2" id="KW-1185">Reference proteome</keyword>